<evidence type="ECO:0000313" key="3">
    <source>
        <dbReference type="Proteomes" id="UP000789901"/>
    </source>
</evidence>
<dbReference type="Pfam" id="PF04937">
    <property type="entry name" value="DUF659"/>
    <property type="match status" value="1"/>
</dbReference>
<dbReference type="InterPro" id="IPR007021">
    <property type="entry name" value="DUF659"/>
</dbReference>
<organism evidence="2 3">
    <name type="scientific">Gigaspora margarita</name>
    <dbReference type="NCBI Taxonomy" id="4874"/>
    <lineage>
        <taxon>Eukaryota</taxon>
        <taxon>Fungi</taxon>
        <taxon>Fungi incertae sedis</taxon>
        <taxon>Mucoromycota</taxon>
        <taxon>Glomeromycotina</taxon>
        <taxon>Glomeromycetes</taxon>
        <taxon>Diversisporales</taxon>
        <taxon>Gigasporaceae</taxon>
        <taxon>Gigaspora</taxon>
    </lineage>
</organism>
<dbReference type="Proteomes" id="UP000789901">
    <property type="component" value="Unassembled WGS sequence"/>
</dbReference>
<dbReference type="PANTHER" id="PTHR46169">
    <property type="entry name" value="DNA REPLICATION-RELATED ELEMENT FACTOR, ISOFORM A"/>
    <property type="match status" value="1"/>
</dbReference>
<feature type="domain" description="DUF659" evidence="1">
    <location>
        <begin position="171"/>
        <end position="289"/>
    </location>
</feature>
<gene>
    <name evidence="2" type="ORF">GMARGA_LOCUS11205</name>
</gene>
<dbReference type="EMBL" id="CAJVQB010006487">
    <property type="protein sequence ID" value="CAG8685022.1"/>
    <property type="molecule type" value="Genomic_DNA"/>
</dbReference>
<sequence>MIENSDKNMASPIVLSNTSMLKSSGNPKFIVWGNYIKQEKQISKGHWSATCNYCNQFWYKGSPAALEEHLAKVFEVGTSKSKKRKLGNQSNQAQLLDFIESTKLIPECIKDINRALVKAFVVCRIPFHIIKNPFFIELLKTLRLAYEPPSNDIFSGHYVAQETAFANQTIIKKLNGSKNLTIACNSWSNPFNDSIWNFVVYTSDRCQYLWCLQNLSNERHTQELLAEEITNVLEKIGPKSFSAVVTDLGANIKATCYIIAEQYPNILNLRCISHAVNLISKDIYNIDVSMQSVLRTRAFFDDLNVLAFVLRPIKIAISILESRNCSLSDCFVGLVRLGAAIKRLLKNDYRSFRQQAITIFNRKFAEFDDVAYIIYGQEEPNETRLANEERLANKERLANEEYTNKEIEDTFKLLNLDATDFTNNLGELIGDTEFEFFDEGNIILENNNIENDEEDWNPKREINAMLN</sequence>
<dbReference type="PANTHER" id="PTHR46169:SF29">
    <property type="entry name" value="DNA REPLICATION-RELATED ELEMENT FACTOR, ISOFORM A"/>
    <property type="match status" value="1"/>
</dbReference>
<name>A0ABN7UVJ5_GIGMA</name>
<dbReference type="InterPro" id="IPR052717">
    <property type="entry name" value="Vacuolar_transposase_reg"/>
</dbReference>
<evidence type="ECO:0000313" key="2">
    <source>
        <dbReference type="EMBL" id="CAG8685022.1"/>
    </source>
</evidence>
<comment type="caution">
    <text evidence="2">The sequence shown here is derived from an EMBL/GenBank/DDBJ whole genome shotgun (WGS) entry which is preliminary data.</text>
</comment>
<keyword evidence="3" id="KW-1185">Reference proteome</keyword>
<protein>
    <submittedName>
        <fullName evidence="2">4702_t:CDS:1</fullName>
    </submittedName>
</protein>
<dbReference type="SUPFAM" id="SSF53098">
    <property type="entry name" value="Ribonuclease H-like"/>
    <property type="match status" value="1"/>
</dbReference>
<dbReference type="InterPro" id="IPR012337">
    <property type="entry name" value="RNaseH-like_sf"/>
</dbReference>
<reference evidence="2 3" key="1">
    <citation type="submission" date="2021-06" db="EMBL/GenBank/DDBJ databases">
        <authorList>
            <person name="Kallberg Y."/>
            <person name="Tangrot J."/>
            <person name="Rosling A."/>
        </authorList>
    </citation>
    <scope>NUCLEOTIDE SEQUENCE [LARGE SCALE GENOMIC DNA]</scope>
    <source>
        <strain evidence="2 3">120-4 pot B 10/14</strain>
    </source>
</reference>
<accession>A0ABN7UVJ5</accession>
<evidence type="ECO:0000259" key="1">
    <source>
        <dbReference type="Pfam" id="PF04937"/>
    </source>
</evidence>
<proteinExistence type="predicted"/>